<dbReference type="PROSITE" id="PS50846">
    <property type="entry name" value="HMA_2"/>
    <property type="match status" value="1"/>
</dbReference>
<dbReference type="AlphaFoldDB" id="K2PVJ8"/>
<dbReference type="SUPFAM" id="SSF55008">
    <property type="entry name" value="HMA, heavy metal-associated domain"/>
    <property type="match status" value="1"/>
</dbReference>
<dbReference type="PANTHER" id="PTHR46594:SF4">
    <property type="entry name" value="P-TYPE CATION-TRANSPORTING ATPASE"/>
    <property type="match status" value="1"/>
</dbReference>
<dbReference type="InterPro" id="IPR006122">
    <property type="entry name" value="HMA_Cu_ion-bd"/>
</dbReference>
<dbReference type="RefSeq" id="WP_003135503.1">
    <property type="nucleotide sequence ID" value="NZ_AMQS01000013.1"/>
</dbReference>
<dbReference type="InterPro" id="IPR036163">
    <property type="entry name" value="HMA_dom_sf"/>
</dbReference>
<evidence type="ECO:0000256" key="3">
    <source>
        <dbReference type="ARBA" id="ARBA00023008"/>
    </source>
</evidence>
<proteinExistence type="predicted"/>
<dbReference type="PROSITE" id="PS01047">
    <property type="entry name" value="HMA_1"/>
    <property type="match status" value="1"/>
</dbReference>
<dbReference type="Gene3D" id="3.30.70.100">
    <property type="match status" value="1"/>
</dbReference>
<organism evidence="5 6">
    <name type="scientific">Lactococcus garvieae DCC43</name>
    <dbReference type="NCBI Taxonomy" id="1231377"/>
    <lineage>
        <taxon>Bacteria</taxon>
        <taxon>Bacillati</taxon>
        <taxon>Bacillota</taxon>
        <taxon>Bacilli</taxon>
        <taxon>Lactobacillales</taxon>
        <taxon>Streptococcaceae</taxon>
        <taxon>Lactococcus</taxon>
    </lineage>
</organism>
<gene>
    <name evidence="5" type="ORF">C426_1046</name>
</gene>
<dbReference type="GO" id="GO:0005507">
    <property type="term" value="F:copper ion binding"/>
    <property type="evidence" value="ECO:0007669"/>
    <property type="project" value="InterPro"/>
</dbReference>
<dbReference type="PATRIC" id="fig|1231377.3.peg.1046"/>
<dbReference type="NCBIfam" id="TIGR00003">
    <property type="entry name" value="copper ion binding protein"/>
    <property type="match status" value="1"/>
</dbReference>
<evidence type="ECO:0000259" key="4">
    <source>
        <dbReference type="PROSITE" id="PS50846"/>
    </source>
</evidence>
<evidence type="ECO:0000313" key="6">
    <source>
        <dbReference type="Proteomes" id="UP000006787"/>
    </source>
</evidence>
<dbReference type="FunFam" id="3.30.70.100:FF:000005">
    <property type="entry name" value="Copper-exporting P-type ATPase A"/>
    <property type="match status" value="1"/>
</dbReference>
<comment type="caution">
    <text evidence="5">The sequence shown here is derived from an EMBL/GenBank/DDBJ whole genome shotgun (WGS) entry which is preliminary data.</text>
</comment>
<reference evidence="5 6" key="1">
    <citation type="journal article" date="2012" name="J. Bacteriol.">
        <title>Genome Sequence of the Bacteriocin-Producing Strain Lactococcus garvieae DCC43.</title>
        <authorList>
            <person name="Gabrielsen C."/>
            <person name="Brede D.A."/>
            <person name="Hernandez P.E."/>
            <person name="Nes I.F."/>
            <person name="Diep D.B."/>
        </authorList>
    </citation>
    <scope>NUCLEOTIDE SEQUENCE [LARGE SCALE GENOMIC DNA]</scope>
    <source>
        <strain evidence="5 6">DCC43</strain>
    </source>
</reference>
<feature type="domain" description="HMA" evidence="4">
    <location>
        <begin position="2"/>
        <end position="68"/>
    </location>
</feature>
<dbReference type="InterPro" id="IPR006121">
    <property type="entry name" value="HMA_dom"/>
</dbReference>
<dbReference type="InterPro" id="IPR017969">
    <property type="entry name" value="Heavy-metal-associated_CS"/>
</dbReference>
<protein>
    <recommendedName>
        <fullName evidence="1">Copper chaperone CopZ</fullName>
    </recommendedName>
</protein>
<dbReference type="PRINTS" id="PR00944">
    <property type="entry name" value="CUEXPORT"/>
</dbReference>
<dbReference type="Pfam" id="PF00403">
    <property type="entry name" value="HMA"/>
    <property type="match status" value="1"/>
</dbReference>
<dbReference type="Proteomes" id="UP000006787">
    <property type="component" value="Unassembled WGS sequence"/>
</dbReference>
<dbReference type="PANTHER" id="PTHR46594">
    <property type="entry name" value="P-TYPE CATION-TRANSPORTING ATPASE"/>
    <property type="match status" value="1"/>
</dbReference>
<dbReference type="CDD" id="cd00371">
    <property type="entry name" value="HMA"/>
    <property type="match status" value="1"/>
</dbReference>
<dbReference type="eggNOG" id="COG2608">
    <property type="taxonomic scope" value="Bacteria"/>
</dbReference>
<sequence>MEKEKFEIKGMTCDHCVMHVTSALENLEGVKSAKVSLKKNEALVKFDADITPVDQMVLAVKDAGYELVR</sequence>
<accession>K2PVJ8</accession>
<evidence type="ECO:0000313" key="5">
    <source>
        <dbReference type="EMBL" id="EKF51461.1"/>
    </source>
</evidence>
<keyword evidence="3" id="KW-0186">Copper</keyword>
<evidence type="ECO:0000256" key="2">
    <source>
        <dbReference type="ARBA" id="ARBA00022723"/>
    </source>
</evidence>
<evidence type="ECO:0000256" key="1">
    <source>
        <dbReference type="ARBA" id="ARBA00015313"/>
    </source>
</evidence>
<dbReference type="GO" id="GO:0006825">
    <property type="term" value="P:copper ion transport"/>
    <property type="evidence" value="ECO:0007669"/>
    <property type="project" value="InterPro"/>
</dbReference>
<dbReference type="InterPro" id="IPR000428">
    <property type="entry name" value="Cu-bd"/>
</dbReference>
<keyword evidence="2" id="KW-0479">Metal-binding</keyword>
<dbReference type="EMBL" id="AMQS01000013">
    <property type="protein sequence ID" value="EKF51461.1"/>
    <property type="molecule type" value="Genomic_DNA"/>
</dbReference>
<name>K2PVJ8_9LACT</name>